<dbReference type="EMBL" id="JAIWYP010000001">
    <property type="protein sequence ID" value="KAH3887267.1"/>
    <property type="molecule type" value="Genomic_DNA"/>
</dbReference>
<keyword evidence="2" id="KW-1185">Reference proteome</keyword>
<sequence>MRLVMMPCDVPRCVSLKWGALAAEMRYTYNPHVIIGPVAEHRGRYREIDLTVDHHDRGEPPRPRWFAVKYR</sequence>
<reference evidence="1" key="1">
    <citation type="journal article" date="2019" name="bioRxiv">
        <title>The Genome of the Zebra Mussel, Dreissena polymorpha: A Resource for Invasive Species Research.</title>
        <authorList>
            <person name="McCartney M.A."/>
            <person name="Auch B."/>
            <person name="Kono T."/>
            <person name="Mallez S."/>
            <person name="Zhang Y."/>
            <person name="Obille A."/>
            <person name="Becker A."/>
            <person name="Abrahante J.E."/>
            <person name="Garbe J."/>
            <person name="Badalamenti J.P."/>
            <person name="Herman A."/>
            <person name="Mangelson H."/>
            <person name="Liachko I."/>
            <person name="Sullivan S."/>
            <person name="Sone E.D."/>
            <person name="Koren S."/>
            <person name="Silverstein K.A.T."/>
            <person name="Beckman K.B."/>
            <person name="Gohl D.M."/>
        </authorList>
    </citation>
    <scope>NUCLEOTIDE SEQUENCE</scope>
    <source>
        <strain evidence="1">Duluth1</strain>
        <tissue evidence="1">Whole animal</tissue>
    </source>
</reference>
<comment type="caution">
    <text evidence="1">The sequence shown here is derived from an EMBL/GenBank/DDBJ whole genome shotgun (WGS) entry which is preliminary data.</text>
</comment>
<reference evidence="1" key="2">
    <citation type="submission" date="2020-11" db="EMBL/GenBank/DDBJ databases">
        <authorList>
            <person name="McCartney M.A."/>
            <person name="Auch B."/>
            <person name="Kono T."/>
            <person name="Mallez S."/>
            <person name="Becker A."/>
            <person name="Gohl D.M."/>
            <person name="Silverstein K.A.T."/>
            <person name="Koren S."/>
            <person name="Bechman K.B."/>
            <person name="Herman A."/>
            <person name="Abrahante J.E."/>
            <person name="Garbe J."/>
        </authorList>
    </citation>
    <scope>NUCLEOTIDE SEQUENCE</scope>
    <source>
        <strain evidence="1">Duluth1</strain>
        <tissue evidence="1">Whole animal</tissue>
    </source>
</reference>
<dbReference type="Proteomes" id="UP000828390">
    <property type="component" value="Unassembled WGS sequence"/>
</dbReference>
<proteinExistence type="predicted"/>
<dbReference type="AlphaFoldDB" id="A0A9D4S2C1"/>
<accession>A0A9D4S2C1</accession>
<gene>
    <name evidence="1" type="ORF">DPMN_011283</name>
</gene>
<organism evidence="1 2">
    <name type="scientific">Dreissena polymorpha</name>
    <name type="common">Zebra mussel</name>
    <name type="synonym">Mytilus polymorpha</name>
    <dbReference type="NCBI Taxonomy" id="45954"/>
    <lineage>
        <taxon>Eukaryota</taxon>
        <taxon>Metazoa</taxon>
        <taxon>Spiralia</taxon>
        <taxon>Lophotrochozoa</taxon>
        <taxon>Mollusca</taxon>
        <taxon>Bivalvia</taxon>
        <taxon>Autobranchia</taxon>
        <taxon>Heteroconchia</taxon>
        <taxon>Euheterodonta</taxon>
        <taxon>Imparidentia</taxon>
        <taxon>Neoheterodontei</taxon>
        <taxon>Myida</taxon>
        <taxon>Dreissenoidea</taxon>
        <taxon>Dreissenidae</taxon>
        <taxon>Dreissena</taxon>
    </lineage>
</organism>
<name>A0A9D4S2C1_DREPO</name>
<evidence type="ECO:0000313" key="1">
    <source>
        <dbReference type="EMBL" id="KAH3887267.1"/>
    </source>
</evidence>
<evidence type="ECO:0000313" key="2">
    <source>
        <dbReference type="Proteomes" id="UP000828390"/>
    </source>
</evidence>
<protein>
    <submittedName>
        <fullName evidence="1">Uncharacterized protein</fullName>
    </submittedName>
</protein>